<evidence type="ECO:0000313" key="2">
    <source>
        <dbReference type="Proteomes" id="UP001215097"/>
    </source>
</evidence>
<dbReference type="EMBL" id="CP078075">
    <property type="protein sequence ID" value="WDM42519.1"/>
    <property type="molecule type" value="Genomic_DNA"/>
</dbReference>
<keyword evidence="2" id="KW-1185">Reference proteome</keyword>
<sequence>MTTAPPPDIDAQVTAFRDQMAGLAAIEPEQIAADVARLATAMRTADNHELAAVAMREFYDTHTVEYSRAIIIGALSALSVTILVAEDPKLLPGPTGMMVRLTRLAWAVRGLGITLNHPGFSVGGEF</sequence>
<name>A0ABY7XKA1_MICLT</name>
<dbReference type="Proteomes" id="UP001215097">
    <property type="component" value="Chromosome"/>
</dbReference>
<dbReference type="RefSeq" id="WP_282216372.1">
    <property type="nucleotide sequence ID" value="NZ_BAAAUN010000001.1"/>
</dbReference>
<protein>
    <submittedName>
        <fullName evidence="1">Uncharacterized protein</fullName>
    </submittedName>
</protein>
<gene>
    <name evidence="1" type="ORF">KV395_04200</name>
</gene>
<evidence type="ECO:0000313" key="1">
    <source>
        <dbReference type="EMBL" id="WDM42519.1"/>
    </source>
</evidence>
<accession>A0ABY7XKA1</accession>
<proteinExistence type="predicted"/>
<reference evidence="1 2" key="1">
    <citation type="submission" date="2021-06" db="EMBL/GenBank/DDBJ databases">
        <title>Genome-based taxonomic framework of Microbacterium strains isolated from marine environment, the description of four new species and reclassification of four preexisting species.</title>
        <authorList>
            <person name="Lee S.D."/>
            <person name="Kim S.-M."/>
            <person name="Byeon Y.-S."/>
            <person name="Yang H.L."/>
            <person name="Kim I.S."/>
        </authorList>
    </citation>
    <scope>NUCLEOTIDE SEQUENCE [LARGE SCALE GENOMIC DNA]</scope>
    <source>
        <strain evidence="1 2">KACC 14465</strain>
    </source>
</reference>
<organism evidence="1 2">
    <name type="scientific">Microbacterium luteolum</name>
    <name type="common">Aureobacterium luteolum</name>
    <dbReference type="NCBI Taxonomy" id="69367"/>
    <lineage>
        <taxon>Bacteria</taxon>
        <taxon>Bacillati</taxon>
        <taxon>Actinomycetota</taxon>
        <taxon>Actinomycetes</taxon>
        <taxon>Micrococcales</taxon>
        <taxon>Microbacteriaceae</taxon>
        <taxon>Microbacterium</taxon>
    </lineage>
</organism>